<keyword evidence="1" id="KW-0812">Transmembrane</keyword>
<feature type="transmembrane region" description="Helical" evidence="1">
    <location>
        <begin position="57"/>
        <end position="76"/>
    </location>
</feature>
<comment type="caution">
    <text evidence="2">The sequence shown here is derived from an EMBL/GenBank/DDBJ whole genome shotgun (WGS) entry which is preliminary data.</text>
</comment>
<keyword evidence="1" id="KW-1133">Transmembrane helix</keyword>
<gene>
    <name evidence="2" type="ORF">A5893_16290</name>
</gene>
<organism evidence="2 3">
    <name type="scientific">Pedobacter psychrophilus</name>
    <dbReference type="NCBI Taxonomy" id="1826909"/>
    <lineage>
        <taxon>Bacteria</taxon>
        <taxon>Pseudomonadati</taxon>
        <taxon>Bacteroidota</taxon>
        <taxon>Sphingobacteriia</taxon>
        <taxon>Sphingobacteriales</taxon>
        <taxon>Sphingobacteriaceae</taxon>
        <taxon>Pedobacter</taxon>
    </lineage>
</organism>
<dbReference type="Proteomes" id="UP000078459">
    <property type="component" value="Unassembled WGS sequence"/>
</dbReference>
<keyword evidence="1" id="KW-0472">Membrane</keyword>
<feature type="transmembrane region" description="Helical" evidence="1">
    <location>
        <begin position="88"/>
        <end position="106"/>
    </location>
</feature>
<evidence type="ECO:0000313" key="2">
    <source>
        <dbReference type="EMBL" id="OAQ37930.1"/>
    </source>
</evidence>
<dbReference type="EMBL" id="LWHJ01000032">
    <property type="protein sequence ID" value="OAQ37930.1"/>
    <property type="molecule type" value="Genomic_DNA"/>
</dbReference>
<reference evidence="2 3" key="2">
    <citation type="submission" date="2016-06" db="EMBL/GenBank/DDBJ databases">
        <title>Pedobacter psychrophilus sp. nov., isolated from Antarctic fragmentary rock.</title>
        <authorList>
            <person name="Svec P."/>
        </authorList>
    </citation>
    <scope>NUCLEOTIDE SEQUENCE [LARGE SCALE GENOMIC DNA]</scope>
    <source>
        <strain evidence="2 3">CCM 8644</strain>
    </source>
</reference>
<accession>A0A179DB49</accession>
<feature type="transmembrane region" description="Helical" evidence="1">
    <location>
        <begin position="151"/>
        <end position="170"/>
    </location>
</feature>
<evidence type="ECO:0000256" key="1">
    <source>
        <dbReference type="SAM" id="Phobius"/>
    </source>
</evidence>
<dbReference type="AlphaFoldDB" id="A0A179DB49"/>
<protein>
    <submittedName>
        <fullName evidence="2">Uncharacterized protein</fullName>
    </submittedName>
</protein>
<proteinExistence type="predicted"/>
<reference evidence="2 3" key="1">
    <citation type="submission" date="2016-04" db="EMBL/GenBank/DDBJ databases">
        <authorList>
            <person name="Evans L.H."/>
            <person name="Alamgir A."/>
            <person name="Owens N."/>
            <person name="Weber N.D."/>
            <person name="Virtaneva K."/>
            <person name="Barbian K."/>
            <person name="Babar A."/>
            <person name="Rosenke K."/>
        </authorList>
    </citation>
    <scope>NUCLEOTIDE SEQUENCE [LARGE SCALE GENOMIC DNA]</scope>
    <source>
        <strain evidence="2 3">CCM 8644</strain>
    </source>
</reference>
<sequence length="215" mass="25837">MFLSYLAFAINFIAVLSGFLRIKIIKNRGLKFFPVFLLIQFLNILFTSKIFHFGNNLWVYNIFMVFDTICISFLFYQLLEKVNFKRTVIYMTILFIIFYFINRFFIQNNGEYLSYSRSLMGFNLVVFSLLYFYNLFDFTKPEENLIHKADFWIVIGIFFFYLTSTVLLSALNYMVELKSELLKYYKTDTIKFLAMGLYSFYIVGYLCHKPQQQEN</sequence>
<name>A0A179DB49_9SPHI</name>
<keyword evidence="3" id="KW-1185">Reference proteome</keyword>
<feature type="transmembrane region" description="Helical" evidence="1">
    <location>
        <begin position="118"/>
        <end position="139"/>
    </location>
</feature>
<dbReference type="STRING" id="1826909.A5893_16290"/>
<evidence type="ECO:0000313" key="3">
    <source>
        <dbReference type="Proteomes" id="UP000078459"/>
    </source>
</evidence>
<feature type="transmembrane region" description="Helical" evidence="1">
    <location>
        <begin position="6"/>
        <end position="25"/>
    </location>
</feature>